<proteinExistence type="inferred from homology"/>
<dbReference type="Proteomes" id="UP000238308">
    <property type="component" value="Unassembled WGS sequence"/>
</dbReference>
<organism evidence="4 5">
    <name type="scientific">Jezberella montanilacus</name>
    <dbReference type="NCBI Taxonomy" id="323426"/>
    <lineage>
        <taxon>Bacteria</taxon>
        <taxon>Pseudomonadati</taxon>
        <taxon>Pseudomonadota</taxon>
        <taxon>Betaproteobacteria</taxon>
        <taxon>Burkholderiales</taxon>
        <taxon>Alcaligenaceae</taxon>
        <taxon>Jezberella</taxon>
    </lineage>
</organism>
<keyword evidence="5" id="KW-1185">Reference proteome</keyword>
<dbReference type="InterPro" id="IPR006016">
    <property type="entry name" value="UspA"/>
</dbReference>
<sequence length="149" mass="16383">MYKNILLAYDGSEADQKALLACKELANWSSANITLLSVSTNNYHVSMEIVGGFVTQDEMEIDEEAQREILDTGVQSLRSGGYNVTGVCLRGDPAFEIAQFAKKNNADLIIVGHKHRTNWAARWWGGARSKALIELSHCSVLIVILDEAA</sequence>
<dbReference type="SUPFAM" id="SSF52402">
    <property type="entry name" value="Adenine nucleotide alpha hydrolases-like"/>
    <property type="match status" value="1"/>
</dbReference>
<reference evidence="4 5" key="1">
    <citation type="submission" date="2018-03" db="EMBL/GenBank/DDBJ databases">
        <title>Genomic Encyclopedia of Type Strains, Phase III (KMG-III): the genomes of soil and plant-associated and newly described type strains.</title>
        <authorList>
            <person name="Whitman W."/>
        </authorList>
    </citation>
    <scope>NUCLEOTIDE SEQUENCE [LARGE SCALE GENOMIC DNA]</scope>
    <source>
        <strain evidence="4 5">MWH-P2sevCIIIb</strain>
    </source>
</reference>
<dbReference type="AlphaFoldDB" id="A0A2T0XKX7"/>
<comment type="subcellular location">
    <subcellularLocation>
        <location evidence="2">Cytoplasm</location>
    </subcellularLocation>
</comment>
<evidence type="ECO:0000256" key="1">
    <source>
        <dbReference type="ARBA" id="ARBA00008791"/>
    </source>
</evidence>
<accession>A0A2T0XKX7</accession>
<evidence type="ECO:0000256" key="2">
    <source>
        <dbReference type="PIRNR" id="PIRNR006276"/>
    </source>
</evidence>
<dbReference type="PIRSF" id="PIRSF006276">
    <property type="entry name" value="UspA"/>
    <property type="match status" value="1"/>
</dbReference>
<evidence type="ECO:0000259" key="3">
    <source>
        <dbReference type="Pfam" id="PF00582"/>
    </source>
</evidence>
<gene>
    <name evidence="4" type="ORF">BCM14_1035</name>
</gene>
<dbReference type="InterPro" id="IPR014729">
    <property type="entry name" value="Rossmann-like_a/b/a_fold"/>
</dbReference>
<dbReference type="Gene3D" id="3.40.50.620">
    <property type="entry name" value="HUPs"/>
    <property type="match status" value="1"/>
</dbReference>
<evidence type="ECO:0000313" key="4">
    <source>
        <dbReference type="EMBL" id="PRY99583.1"/>
    </source>
</evidence>
<dbReference type="Pfam" id="PF00582">
    <property type="entry name" value="Usp"/>
    <property type="match status" value="1"/>
</dbReference>
<protein>
    <recommendedName>
        <fullName evidence="2">Universal stress protein</fullName>
    </recommendedName>
</protein>
<comment type="caution">
    <text evidence="4">The sequence shown here is derived from an EMBL/GenBank/DDBJ whole genome shotgun (WGS) entry which is preliminary data.</text>
</comment>
<name>A0A2T0XKX7_9BURK</name>
<dbReference type="EMBL" id="PVTV01000011">
    <property type="protein sequence ID" value="PRY99583.1"/>
    <property type="molecule type" value="Genomic_DNA"/>
</dbReference>
<feature type="domain" description="UspA" evidence="3">
    <location>
        <begin position="1"/>
        <end position="143"/>
    </location>
</feature>
<dbReference type="PANTHER" id="PTHR46268">
    <property type="entry name" value="STRESS RESPONSE PROTEIN NHAX"/>
    <property type="match status" value="1"/>
</dbReference>
<dbReference type="RefSeq" id="WP_106226861.1">
    <property type="nucleotide sequence ID" value="NZ_PVTV01000011.1"/>
</dbReference>
<dbReference type="PRINTS" id="PR01438">
    <property type="entry name" value="UNVRSLSTRESS"/>
</dbReference>
<dbReference type="OrthoDB" id="8564780at2"/>
<dbReference type="GO" id="GO:0005737">
    <property type="term" value="C:cytoplasm"/>
    <property type="evidence" value="ECO:0007669"/>
    <property type="project" value="UniProtKB-SubCell"/>
</dbReference>
<dbReference type="CDD" id="cd00293">
    <property type="entry name" value="USP-like"/>
    <property type="match status" value="1"/>
</dbReference>
<keyword evidence="2" id="KW-0963">Cytoplasm</keyword>
<dbReference type="PANTHER" id="PTHR46268:SF6">
    <property type="entry name" value="UNIVERSAL STRESS PROTEIN UP12"/>
    <property type="match status" value="1"/>
</dbReference>
<dbReference type="InterPro" id="IPR006015">
    <property type="entry name" value="Universal_stress_UspA"/>
</dbReference>
<comment type="similarity">
    <text evidence="1 2">Belongs to the universal stress protein A family.</text>
</comment>
<evidence type="ECO:0000313" key="5">
    <source>
        <dbReference type="Proteomes" id="UP000238308"/>
    </source>
</evidence>